<protein>
    <submittedName>
        <fullName evidence="6">Oxidoreductase</fullName>
    </submittedName>
</protein>
<dbReference type="AlphaFoldDB" id="A0A511WA51"/>
<name>A0A511WA51_9BACI</name>
<comment type="similarity">
    <text evidence="2">Belongs to the DadA oxidoreductase family.</text>
</comment>
<dbReference type="GO" id="GO:0016491">
    <property type="term" value="F:oxidoreductase activity"/>
    <property type="evidence" value="ECO:0007669"/>
    <property type="project" value="UniProtKB-KW"/>
</dbReference>
<keyword evidence="3" id="KW-0285">Flavoprotein</keyword>
<evidence type="ECO:0000256" key="1">
    <source>
        <dbReference type="ARBA" id="ARBA00001974"/>
    </source>
</evidence>
<evidence type="ECO:0000259" key="5">
    <source>
        <dbReference type="Pfam" id="PF01266"/>
    </source>
</evidence>
<evidence type="ECO:0000256" key="4">
    <source>
        <dbReference type="ARBA" id="ARBA00023002"/>
    </source>
</evidence>
<comment type="caution">
    <text evidence="6">The sequence shown here is derived from an EMBL/GenBank/DDBJ whole genome shotgun (WGS) entry which is preliminary data.</text>
</comment>
<dbReference type="Proteomes" id="UP000321440">
    <property type="component" value="Unassembled WGS sequence"/>
</dbReference>
<dbReference type="Gene3D" id="3.30.9.10">
    <property type="entry name" value="D-Amino Acid Oxidase, subunit A, domain 2"/>
    <property type="match status" value="1"/>
</dbReference>
<dbReference type="InterPro" id="IPR036188">
    <property type="entry name" value="FAD/NAD-bd_sf"/>
</dbReference>
<dbReference type="EMBL" id="BJYA01000013">
    <property type="protein sequence ID" value="GEN46212.1"/>
    <property type="molecule type" value="Genomic_DNA"/>
</dbReference>
<evidence type="ECO:0000256" key="3">
    <source>
        <dbReference type="ARBA" id="ARBA00022630"/>
    </source>
</evidence>
<dbReference type="Gene3D" id="3.50.50.60">
    <property type="entry name" value="FAD/NAD(P)-binding domain"/>
    <property type="match status" value="1"/>
</dbReference>
<dbReference type="SUPFAM" id="SSF51905">
    <property type="entry name" value="FAD/NAD(P)-binding domain"/>
    <property type="match status" value="1"/>
</dbReference>
<dbReference type="Pfam" id="PF01266">
    <property type="entry name" value="DAO"/>
    <property type="match status" value="1"/>
</dbReference>
<dbReference type="RefSeq" id="WP_146816837.1">
    <property type="nucleotide sequence ID" value="NZ_BJYA01000013.1"/>
</dbReference>
<reference evidence="6 7" key="1">
    <citation type="submission" date="2019-07" db="EMBL/GenBank/DDBJ databases">
        <title>Whole genome shotgun sequence of Alkalibacillus haloalkaliphilus NBRC 103110.</title>
        <authorList>
            <person name="Hosoyama A."/>
            <person name="Uohara A."/>
            <person name="Ohji S."/>
            <person name="Ichikawa N."/>
        </authorList>
    </citation>
    <scope>NUCLEOTIDE SEQUENCE [LARGE SCALE GENOMIC DNA]</scope>
    <source>
        <strain evidence="6 7">NBRC 103110</strain>
    </source>
</reference>
<evidence type="ECO:0000313" key="6">
    <source>
        <dbReference type="EMBL" id="GEN46212.1"/>
    </source>
</evidence>
<proteinExistence type="inferred from homology"/>
<feature type="domain" description="FAD dependent oxidoreductase" evidence="5">
    <location>
        <begin position="3"/>
        <end position="350"/>
    </location>
</feature>
<dbReference type="PANTHER" id="PTHR13847:SF286">
    <property type="entry name" value="D-AMINO ACID DEHYDROGENASE"/>
    <property type="match status" value="1"/>
</dbReference>
<organism evidence="6 7">
    <name type="scientific">Alkalibacillus haloalkaliphilus</name>
    <dbReference type="NCBI Taxonomy" id="94136"/>
    <lineage>
        <taxon>Bacteria</taxon>
        <taxon>Bacillati</taxon>
        <taxon>Bacillota</taxon>
        <taxon>Bacilli</taxon>
        <taxon>Bacillales</taxon>
        <taxon>Bacillaceae</taxon>
        <taxon>Alkalibacillus</taxon>
    </lineage>
</organism>
<dbReference type="GO" id="GO:0005737">
    <property type="term" value="C:cytoplasm"/>
    <property type="evidence" value="ECO:0007669"/>
    <property type="project" value="TreeGrafter"/>
</dbReference>
<evidence type="ECO:0000313" key="7">
    <source>
        <dbReference type="Proteomes" id="UP000321440"/>
    </source>
</evidence>
<gene>
    <name evidence="6" type="primary">dadA_2</name>
    <name evidence="6" type="ORF">AHA02nite_19880</name>
</gene>
<accession>A0A511WA51</accession>
<dbReference type="SUPFAM" id="SSF54373">
    <property type="entry name" value="FAD-linked reductases, C-terminal domain"/>
    <property type="match status" value="1"/>
</dbReference>
<keyword evidence="4" id="KW-0560">Oxidoreductase</keyword>
<dbReference type="InterPro" id="IPR006076">
    <property type="entry name" value="FAD-dep_OxRdtase"/>
</dbReference>
<comment type="cofactor">
    <cofactor evidence="1">
        <name>FAD</name>
        <dbReference type="ChEBI" id="CHEBI:57692"/>
    </cofactor>
</comment>
<keyword evidence="7" id="KW-1185">Reference proteome</keyword>
<dbReference type="PANTHER" id="PTHR13847">
    <property type="entry name" value="SARCOSINE DEHYDROGENASE-RELATED"/>
    <property type="match status" value="1"/>
</dbReference>
<sequence length="370" mass="39709">MSYVIVGGGILGASTAYHLAKKGESVTLIDRNDQGQATDAAAGIVCPWLSQRRNKAWYQLVKNGARYYPELVEALENDGESNTGYKRVGTISLHTDQGKLEKMVERAEKRREDAPEIGKIKLLSPEETKAMFPPLSEEYGSVYVSGGARVDGRAVRDALISAAKKYDATVVEGDALLVAKDGRVTGVKVQDDYVEATQVIDTAGAWSKQLVEPIGVDYDVSTQRAQIIHLDLMGEDTADWPVVMPPSNAYLLTFSGGRVVVGATRTDYAGFDYRATAGGVREILDKALTVAPGLDDASILETRVGFRPYTPGFLPIIGPMPEYEGLLVANGLGATGLTAGPYLGSVLADLATGEEVELDLSQYDVNEAIK</sequence>
<dbReference type="OrthoDB" id="9805337at2"/>
<evidence type="ECO:0000256" key="2">
    <source>
        <dbReference type="ARBA" id="ARBA00009410"/>
    </source>
</evidence>